<keyword evidence="6 11" id="KW-0798">TonB box</keyword>
<evidence type="ECO:0000256" key="3">
    <source>
        <dbReference type="ARBA" id="ARBA00022448"/>
    </source>
</evidence>
<feature type="region of interest" description="Disordered" evidence="12">
    <location>
        <begin position="34"/>
        <end position="54"/>
    </location>
</feature>
<feature type="domain" description="TonB-dependent receptor-like beta-barrel" evidence="14">
    <location>
        <begin position="297"/>
        <end position="686"/>
    </location>
</feature>
<gene>
    <name evidence="16" type="ORF">HAV22_05205</name>
</gene>
<evidence type="ECO:0000256" key="7">
    <source>
        <dbReference type="ARBA" id="ARBA00023136"/>
    </source>
</evidence>
<keyword evidence="3 10" id="KW-0813">Transport</keyword>
<dbReference type="InterPro" id="IPR036942">
    <property type="entry name" value="Beta-barrel_TonB_sf"/>
</dbReference>
<protein>
    <submittedName>
        <fullName evidence="16">TonB-dependent siderophore receptor</fullName>
    </submittedName>
</protein>
<comment type="caution">
    <text evidence="16">The sequence shown here is derived from an EMBL/GenBank/DDBJ whole genome shotgun (WGS) entry which is preliminary data.</text>
</comment>
<dbReference type="InterPro" id="IPR000531">
    <property type="entry name" value="Beta-barrel_TonB"/>
</dbReference>
<dbReference type="InterPro" id="IPR012910">
    <property type="entry name" value="Plug_dom"/>
</dbReference>
<evidence type="ECO:0000313" key="17">
    <source>
        <dbReference type="Proteomes" id="UP000716322"/>
    </source>
</evidence>
<dbReference type="PROSITE" id="PS52016">
    <property type="entry name" value="TONB_DEPENDENT_REC_3"/>
    <property type="match status" value="1"/>
</dbReference>
<comment type="subcellular location">
    <subcellularLocation>
        <location evidence="1 10">Cell outer membrane</location>
        <topology evidence="1 10">Multi-pass membrane protein</topology>
    </subcellularLocation>
</comment>
<feature type="compositionally biased region" description="Low complexity" evidence="12">
    <location>
        <begin position="34"/>
        <end position="47"/>
    </location>
</feature>
<keyword evidence="8 16" id="KW-0675">Receptor</keyword>
<evidence type="ECO:0000313" key="16">
    <source>
        <dbReference type="EMBL" id="NIA53052.1"/>
    </source>
</evidence>
<comment type="similarity">
    <text evidence="2 10 11">Belongs to the TonB-dependent receptor family.</text>
</comment>
<evidence type="ECO:0000256" key="9">
    <source>
        <dbReference type="ARBA" id="ARBA00023237"/>
    </source>
</evidence>
<dbReference type="InterPro" id="IPR037066">
    <property type="entry name" value="Plug_dom_sf"/>
</dbReference>
<feature type="signal peptide" evidence="13">
    <location>
        <begin position="1"/>
        <end position="23"/>
    </location>
</feature>
<evidence type="ECO:0000256" key="11">
    <source>
        <dbReference type="RuleBase" id="RU003357"/>
    </source>
</evidence>
<evidence type="ECO:0000256" key="13">
    <source>
        <dbReference type="SAM" id="SignalP"/>
    </source>
</evidence>
<evidence type="ECO:0000256" key="8">
    <source>
        <dbReference type="ARBA" id="ARBA00023170"/>
    </source>
</evidence>
<evidence type="ECO:0000256" key="5">
    <source>
        <dbReference type="ARBA" id="ARBA00022692"/>
    </source>
</evidence>
<dbReference type="Gene3D" id="2.170.130.10">
    <property type="entry name" value="TonB-dependent receptor, plug domain"/>
    <property type="match status" value="1"/>
</dbReference>
<keyword evidence="17" id="KW-1185">Reference proteome</keyword>
<dbReference type="RefSeq" id="WP_166857179.1">
    <property type="nucleotide sequence ID" value="NZ_JAAQOM010000002.1"/>
</dbReference>
<sequence>MYPSRHHTLALFLAATYPIAALAAAPEAPAAPSEAAPVDAAAPAPEGEPTKKVVVTAKRQNYRSLSATGATKTDTPLQDLPQSVRVITADLLKDVGVTDLAGALDLSSGISRASNFGGLWDSYAMRGFTGDPNFGSDYMVNGFSSSRGYNGLRDGVNTQSVEILKGPAAALYGRGEPGGTVNITTKKPRFQPEYTIEGTLSSHRTRRGAVDFTGPISETLAYRLNAAWEKGDSFRDRLTHDRKFLSPSFVWLVGEATTVSYEVEAVEQRAPFDRGVLAVNGVLGLIPVSRFLGEPADGPVTIRSVGQQVFVQHPFNDDWSLQTGVAYRGSSLYGVSSQANNLLADGRTLRRQHRLNDNKAIDRSGRLEILGKVATGPIVHNLLFGVDAFKFDDRRIQYRRNPNATNPYAIDIYNPVYGGVADPMTLSINTKSEQRAHGVYAQDQVDLSERWKMLLGVRRDSADQAVTNYRVNVTSKQSPEATSPRAGLVYQPDKHLSLYATAGRAFRPNDGVSIENQSFAPEKSRSYEVGAKYDNDRLSGTLAVYRITKQNVLTTNPINTDFSLPAGEVASKGVELDMAGELARNLKLSASYAYTDARVTKGDATIVAGSRFPNVPQNSASVVLTQTFALGSGVASLGGAVNYVGARLGDVAASTNFELPAYTVFRLISSYAPTKKTRVSLNIDNLFNKSYYASSYSQVWVMPGTSRTVSLNVRHSF</sequence>
<evidence type="ECO:0000256" key="6">
    <source>
        <dbReference type="ARBA" id="ARBA00023077"/>
    </source>
</evidence>
<evidence type="ECO:0000259" key="15">
    <source>
        <dbReference type="Pfam" id="PF07715"/>
    </source>
</evidence>
<dbReference type="Pfam" id="PF00593">
    <property type="entry name" value="TonB_dep_Rec_b-barrel"/>
    <property type="match status" value="1"/>
</dbReference>
<dbReference type="PANTHER" id="PTHR32552:SF90">
    <property type="entry name" value="METAL-PSEUDOPALINE RECEPTOR CNTO"/>
    <property type="match status" value="1"/>
</dbReference>
<organism evidence="16 17">
    <name type="scientific">Telluria antibiotica</name>
    <dbReference type="NCBI Taxonomy" id="2717319"/>
    <lineage>
        <taxon>Bacteria</taxon>
        <taxon>Pseudomonadati</taxon>
        <taxon>Pseudomonadota</taxon>
        <taxon>Betaproteobacteria</taxon>
        <taxon>Burkholderiales</taxon>
        <taxon>Oxalobacteraceae</taxon>
        <taxon>Telluria group</taxon>
        <taxon>Telluria</taxon>
    </lineage>
</organism>
<feature type="chain" id="PRO_5046717780" evidence="13">
    <location>
        <begin position="24"/>
        <end position="717"/>
    </location>
</feature>
<keyword evidence="13" id="KW-0732">Signal</keyword>
<evidence type="ECO:0000256" key="12">
    <source>
        <dbReference type="SAM" id="MobiDB-lite"/>
    </source>
</evidence>
<dbReference type="CDD" id="cd01347">
    <property type="entry name" value="ligand_gated_channel"/>
    <property type="match status" value="1"/>
</dbReference>
<keyword evidence="5 10" id="KW-0812">Transmembrane</keyword>
<evidence type="ECO:0000259" key="14">
    <source>
        <dbReference type="Pfam" id="PF00593"/>
    </source>
</evidence>
<dbReference type="PANTHER" id="PTHR32552">
    <property type="entry name" value="FERRICHROME IRON RECEPTOR-RELATED"/>
    <property type="match status" value="1"/>
</dbReference>
<dbReference type="NCBIfam" id="TIGR01783">
    <property type="entry name" value="TonB-siderophor"/>
    <property type="match status" value="1"/>
</dbReference>
<dbReference type="EMBL" id="JAAQOM010000002">
    <property type="protein sequence ID" value="NIA53052.1"/>
    <property type="molecule type" value="Genomic_DNA"/>
</dbReference>
<keyword evidence="7 10" id="KW-0472">Membrane</keyword>
<evidence type="ECO:0000256" key="4">
    <source>
        <dbReference type="ARBA" id="ARBA00022452"/>
    </source>
</evidence>
<dbReference type="InterPro" id="IPR010105">
    <property type="entry name" value="TonB_sidphr_rcpt"/>
</dbReference>
<keyword evidence="4 10" id="KW-1134">Transmembrane beta strand</keyword>
<reference evidence="16 17" key="1">
    <citation type="submission" date="2020-03" db="EMBL/GenBank/DDBJ databases">
        <title>Genome sequence of strain Massilia sp. TW-1.</title>
        <authorList>
            <person name="Chaudhary D.K."/>
        </authorList>
    </citation>
    <scope>NUCLEOTIDE SEQUENCE [LARGE SCALE GENOMIC DNA]</scope>
    <source>
        <strain evidence="16 17">TW-1</strain>
    </source>
</reference>
<dbReference type="Proteomes" id="UP000716322">
    <property type="component" value="Unassembled WGS sequence"/>
</dbReference>
<dbReference type="Gene3D" id="2.40.170.20">
    <property type="entry name" value="TonB-dependent receptor, beta-barrel domain"/>
    <property type="match status" value="1"/>
</dbReference>
<dbReference type="SUPFAM" id="SSF56935">
    <property type="entry name" value="Porins"/>
    <property type="match status" value="1"/>
</dbReference>
<feature type="domain" description="TonB-dependent receptor plug" evidence="15">
    <location>
        <begin position="77"/>
        <end position="180"/>
    </location>
</feature>
<evidence type="ECO:0000256" key="2">
    <source>
        <dbReference type="ARBA" id="ARBA00009810"/>
    </source>
</evidence>
<keyword evidence="9 10" id="KW-0998">Cell outer membrane</keyword>
<proteinExistence type="inferred from homology"/>
<dbReference type="Pfam" id="PF07715">
    <property type="entry name" value="Plug"/>
    <property type="match status" value="1"/>
</dbReference>
<name>A0ABX0P7R3_9BURK</name>
<accession>A0ABX0P7R3</accession>
<evidence type="ECO:0000256" key="1">
    <source>
        <dbReference type="ARBA" id="ARBA00004571"/>
    </source>
</evidence>
<evidence type="ECO:0000256" key="10">
    <source>
        <dbReference type="PROSITE-ProRule" id="PRU01360"/>
    </source>
</evidence>
<dbReference type="InterPro" id="IPR039426">
    <property type="entry name" value="TonB-dep_rcpt-like"/>
</dbReference>